<dbReference type="OrthoDB" id="179763at2"/>
<accession>A0A378I710</accession>
<evidence type="ECO:0000313" key="2">
    <source>
        <dbReference type="EMBL" id="KTC72500.1"/>
    </source>
</evidence>
<dbReference type="EMBL" id="LNXT01000015">
    <property type="protein sequence ID" value="KTC72500.1"/>
    <property type="molecule type" value="Genomic_DNA"/>
</dbReference>
<protein>
    <submittedName>
        <fullName evidence="2 3">Aminoglycoside phosphotransferase</fullName>
    </submittedName>
</protein>
<dbReference type="Proteomes" id="UP000255066">
    <property type="component" value="Unassembled WGS sequence"/>
</dbReference>
<dbReference type="STRING" id="28083.Lbir_1275"/>
<evidence type="ECO:0000313" key="5">
    <source>
        <dbReference type="Proteomes" id="UP000255066"/>
    </source>
</evidence>
<evidence type="ECO:0000313" key="4">
    <source>
        <dbReference type="Proteomes" id="UP000054735"/>
    </source>
</evidence>
<gene>
    <name evidence="2" type="ORF">Lbir_1275</name>
    <name evidence="3" type="ORF">NCTC12437_00392</name>
</gene>
<keyword evidence="4" id="KW-1185">Reference proteome</keyword>
<sequence length="296" mass="34699">MSHKHRANRYFSGKILVEQLIKRSGHRLSYFRLEDGSEWIYKQLARENWLGTIHHSQVCRNELLGFEINSWLAHHFPDYQGGVKSQIVVEQDKIHLLRPYFKGAPVRLPSPEQAFFLGQVLARMHAMAKPEENFEYWPAITWPPDFEPAPWMKEVNTLIDQHSYYQKEYWVASHRDLHMGNLLWSEDKLAAIIDWESAGLTHPFVDLIGLAVNCAGVADAVFRPQHFSMTLQGYQSVAPLPAEDELLWFLCFHSWLLWLIYIWKSKSHDLLKPSLDAMDTFRAHLALMKKIYWEKA</sequence>
<reference evidence="3 5" key="2">
    <citation type="submission" date="2018-06" db="EMBL/GenBank/DDBJ databases">
        <authorList>
            <consortium name="Pathogen Informatics"/>
            <person name="Doyle S."/>
        </authorList>
    </citation>
    <scope>NUCLEOTIDE SEQUENCE [LARGE SCALE GENOMIC DNA]</scope>
    <source>
        <strain evidence="3 5">NCTC12437</strain>
    </source>
</reference>
<feature type="domain" description="Aminoglycoside phosphotransferase" evidence="1">
    <location>
        <begin position="105"/>
        <end position="240"/>
    </location>
</feature>
<evidence type="ECO:0000259" key="1">
    <source>
        <dbReference type="Pfam" id="PF01636"/>
    </source>
</evidence>
<evidence type="ECO:0000313" key="3">
    <source>
        <dbReference type="EMBL" id="STX30632.1"/>
    </source>
</evidence>
<dbReference type="InterPro" id="IPR002575">
    <property type="entry name" value="Aminoglycoside_PTrfase"/>
</dbReference>
<dbReference type="AlphaFoldDB" id="A0A378I710"/>
<dbReference type="InterPro" id="IPR011009">
    <property type="entry name" value="Kinase-like_dom_sf"/>
</dbReference>
<keyword evidence="3" id="KW-0808">Transferase</keyword>
<dbReference type="GO" id="GO:0016740">
    <property type="term" value="F:transferase activity"/>
    <property type="evidence" value="ECO:0007669"/>
    <property type="project" value="UniProtKB-KW"/>
</dbReference>
<name>A0A378I710_9GAMM</name>
<dbReference type="RefSeq" id="WP_058523354.1">
    <property type="nucleotide sequence ID" value="NZ_CAAAHV010000002.1"/>
</dbReference>
<reference evidence="2 4" key="1">
    <citation type="submission" date="2015-11" db="EMBL/GenBank/DDBJ databases">
        <title>Genomic analysis of 38 Legionella species identifies large and diverse effector repertoires.</title>
        <authorList>
            <person name="Burstein D."/>
            <person name="Amaro F."/>
            <person name="Zusman T."/>
            <person name="Lifshitz Z."/>
            <person name="Cohen O."/>
            <person name="Gilbert J.A."/>
            <person name="Pupko T."/>
            <person name="Shuman H.A."/>
            <person name="Segal G."/>
        </authorList>
    </citation>
    <scope>NUCLEOTIDE SEQUENCE [LARGE SCALE GENOMIC DNA]</scope>
    <source>
        <strain evidence="2 4">CDC#1407-AL-14</strain>
    </source>
</reference>
<dbReference type="SUPFAM" id="SSF56112">
    <property type="entry name" value="Protein kinase-like (PK-like)"/>
    <property type="match status" value="1"/>
</dbReference>
<organism evidence="3 5">
    <name type="scientific">Legionella birminghamensis</name>
    <dbReference type="NCBI Taxonomy" id="28083"/>
    <lineage>
        <taxon>Bacteria</taxon>
        <taxon>Pseudomonadati</taxon>
        <taxon>Pseudomonadota</taxon>
        <taxon>Gammaproteobacteria</taxon>
        <taxon>Legionellales</taxon>
        <taxon>Legionellaceae</taxon>
        <taxon>Legionella</taxon>
    </lineage>
</organism>
<proteinExistence type="predicted"/>
<dbReference type="Pfam" id="PF01636">
    <property type="entry name" value="APH"/>
    <property type="match status" value="1"/>
</dbReference>
<dbReference type="Proteomes" id="UP000054735">
    <property type="component" value="Unassembled WGS sequence"/>
</dbReference>
<dbReference type="Gene3D" id="3.90.1200.10">
    <property type="match status" value="1"/>
</dbReference>
<dbReference type="EMBL" id="UGNW01000001">
    <property type="protein sequence ID" value="STX30632.1"/>
    <property type="molecule type" value="Genomic_DNA"/>
</dbReference>